<name>M1DHV5_SOLTU</name>
<reference evidence="3" key="1">
    <citation type="journal article" date="2011" name="Nature">
        <title>Genome sequence and analysis of the tuber crop potato.</title>
        <authorList>
            <consortium name="The Potato Genome Sequencing Consortium"/>
        </authorList>
    </citation>
    <scope>NUCLEOTIDE SEQUENCE [LARGE SCALE GENOMIC DNA]</scope>
    <source>
        <strain evidence="3">cv. DM1-3 516 R44</strain>
    </source>
</reference>
<sequence>MLWGGVETRQNPSSEMPTIPTVFEIPWTTVTGVVAVDDDGESDMPETNEEEFEAREDVVYKELEDLESLGTRQGHYNAKRREKVAKAEEKEAVVENDGETNAEETDKAELEAHDEVVYDSLEGLEGAIVHMVMEASLHDTSMIGSSGSLFTKEIVAQPFKVGDQPSTGSPIEATTTTQSSPYAWPNRGILTLLHVREIYIRCNLTMFELTSVDNALQIPEWRATMAEELDMINNNNTWVLVPSLSRPEANTRARTWDLG</sequence>
<evidence type="ECO:0000256" key="1">
    <source>
        <dbReference type="SAM" id="MobiDB-lite"/>
    </source>
</evidence>
<dbReference type="HOGENOM" id="CLU_1075229_0_0_1"/>
<dbReference type="EnsemblPlants" id="PGSC0003DMT400089292">
    <property type="protein sequence ID" value="PGSC0003DMT400089292"/>
    <property type="gene ID" value="PGSC0003DMG400038863"/>
</dbReference>
<protein>
    <submittedName>
        <fullName evidence="2">Uncharacterized protein</fullName>
    </submittedName>
</protein>
<reference evidence="2" key="2">
    <citation type="submission" date="2015-06" db="UniProtKB">
        <authorList>
            <consortium name="EnsemblPlants"/>
        </authorList>
    </citation>
    <scope>IDENTIFICATION</scope>
    <source>
        <strain evidence="2">DM1-3 516 R44</strain>
    </source>
</reference>
<organism evidence="2 3">
    <name type="scientific">Solanum tuberosum</name>
    <name type="common">Potato</name>
    <dbReference type="NCBI Taxonomy" id="4113"/>
    <lineage>
        <taxon>Eukaryota</taxon>
        <taxon>Viridiplantae</taxon>
        <taxon>Streptophyta</taxon>
        <taxon>Embryophyta</taxon>
        <taxon>Tracheophyta</taxon>
        <taxon>Spermatophyta</taxon>
        <taxon>Magnoliopsida</taxon>
        <taxon>eudicotyledons</taxon>
        <taxon>Gunneridae</taxon>
        <taxon>Pentapetalae</taxon>
        <taxon>asterids</taxon>
        <taxon>lamiids</taxon>
        <taxon>Solanales</taxon>
        <taxon>Solanaceae</taxon>
        <taxon>Solanoideae</taxon>
        <taxon>Solaneae</taxon>
        <taxon>Solanum</taxon>
    </lineage>
</organism>
<accession>M1DHV5</accession>
<evidence type="ECO:0000313" key="2">
    <source>
        <dbReference type="EnsemblPlants" id="PGSC0003DMT400089292"/>
    </source>
</evidence>
<proteinExistence type="predicted"/>
<dbReference type="PaxDb" id="4113-PGSC0003DMT400089292"/>
<dbReference type="InParanoid" id="M1DHV5"/>
<evidence type="ECO:0000313" key="3">
    <source>
        <dbReference type="Proteomes" id="UP000011115"/>
    </source>
</evidence>
<feature type="compositionally biased region" description="Basic and acidic residues" evidence="1">
    <location>
        <begin position="84"/>
        <end position="93"/>
    </location>
</feature>
<dbReference type="Gramene" id="PGSC0003DMT400089292">
    <property type="protein sequence ID" value="PGSC0003DMT400089292"/>
    <property type="gene ID" value="PGSC0003DMG400038863"/>
</dbReference>
<keyword evidence="3" id="KW-1185">Reference proteome</keyword>
<dbReference type="Proteomes" id="UP000011115">
    <property type="component" value="Unassembled WGS sequence"/>
</dbReference>
<dbReference type="AlphaFoldDB" id="M1DHV5"/>
<feature type="compositionally biased region" description="Acidic residues" evidence="1">
    <location>
        <begin position="94"/>
        <end position="103"/>
    </location>
</feature>
<feature type="region of interest" description="Disordered" evidence="1">
    <location>
        <begin position="77"/>
        <end position="108"/>
    </location>
</feature>